<proteinExistence type="predicted"/>
<reference evidence="1" key="2">
    <citation type="submission" date="2021-04" db="EMBL/GenBank/DDBJ databases">
        <authorList>
            <person name="Gilroy R."/>
        </authorList>
    </citation>
    <scope>NUCLEOTIDE SEQUENCE</scope>
    <source>
        <strain evidence="1">B3-3758</strain>
    </source>
</reference>
<dbReference type="AlphaFoldDB" id="A0A9E2KF20"/>
<dbReference type="Proteomes" id="UP000824236">
    <property type="component" value="Unassembled WGS sequence"/>
</dbReference>
<accession>A0A9E2KF20</accession>
<protein>
    <submittedName>
        <fullName evidence="1">Uncharacterized protein</fullName>
    </submittedName>
</protein>
<dbReference type="EMBL" id="JAHLFO010000040">
    <property type="protein sequence ID" value="MBU3813546.1"/>
    <property type="molecule type" value="Genomic_DNA"/>
</dbReference>
<comment type="caution">
    <text evidence="1">The sequence shown here is derived from an EMBL/GenBank/DDBJ whole genome shotgun (WGS) entry which is preliminary data.</text>
</comment>
<name>A0A9E2KF20_9BACE</name>
<organism evidence="1 2">
    <name type="scientific">Candidatus Bacteroides intestinipullorum</name>
    <dbReference type="NCBI Taxonomy" id="2838471"/>
    <lineage>
        <taxon>Bacteria</taxon>
        <taxon>Pseudomonadati</taxon>
        <taxon>Bacteroidota</taxon>
        <taxon>Bacteroidia</taxon>
        <taxon>Bacteroidales</taxon>
        <taxon>Bacteroidaceae</taxon>
        <taxon>Bacteroides</taxon>
    </lineage>
</organism>
<evidence type="ECO:0000313" key="1">
    <source>
        <dbReference type="EMBL" id="MBU3813546.1"/>
    </source>
</evidence>
<evidence type="ECO:0000313" key="2">
    <source>
        <dbReference type="Proteomes" id="UP000824236"/>
    </source>
</evidence>
<reference evidence="1" key="1">
    <citation type="journal article" date="2021" name="PeerJ">
        <title>Extensive microbial diversity within the chicken gut microbiome revealed by metagenomics and culture.</title>
        <authorList>
            <person name="Gilroy R."/>
            <person name="Ravi A."/>
            <person name="Getino M."/>
            <person name="Pursley I."/>
            <person name="Horton D.L."/>
            <person name="Alikhan N.F."/>
            <person name="Baker D."/>
            <person name="Gharbi K."/>
            <person name="Hall N."/>
            <person name="Watson M."/>
            <person name="Adriaenssens E.M."/>
            <person name="Foster-Nyarko E."/>
            <person name="Jarju S."/>
            <person name="Secka A."/>
            <person name="Antonio M."/>
            <person name="Oren A."/>
            <person name="Chaudhuri R.R."/>
            <person name="La Ragione R."/>
            <person name="Hildebrand F."/>
            <person name="Pallen M.J."/>
        </authorList>
    </citation>
    <scope>NUCLEOTIDE SEQUENCE</scope>
    <source>
        <strain evidence="1">B3-3758</strain>
    </source>
</reference>
<gene>
    <name evidence="1" type="ORF">H9791_03435</name>
</gene>
<sequence length="328" mass="34371">MSTERTYVFGGDGGNGGSKLDITALLPGVLGGRSVDPNLLALMGNRNGFGGQDGWWSIIWLVVIASIFGWNGNSGFFGGGRGENGLPAELAGNAGRELLMQAIQGNGNAIQQIASSLNCSTQQLQTALCNVQNTITQVGNQVGLTGTQVINALQAGDNNIISQMSSCCCNVLQAIERQGCATQLQNCQNMNTLTREMNNNARNLQDATQAQTQAILAKLDAAETRVLQDKLDAERQKSATLAAQLNNEHQTQTIMGSVAQQIAPLVAGIQSLQGEVDGIKCKLPNTVSVPYPQLQVYNPEVARAAAFGAAAGGYAGYGCGGYNTGFWG</sequence>